<evidence type="ECO:0000313" key="2">
    <source>
        <dbReference type="Proteomes" id="UP001153069"/>
    </source>
</evidence>
<keyword evidence="2" id="KW-1185">Reference proteome</keyword>
<dbReference type="Gene3D" id="3.60.21.10">
    <property type="match status" value="1"/>
</dbReference>
<name>A0A9N8HY12_9STRA</name>
<feature type="non-terminal residue" evidence="1">
    <location>
        <position position="1"/>
    </location>
</feature>
<dbReference type="SUPFAM" id="SSF56300">
    <property type="entry name" value="Metallo-dependent phosphatases"/>
    <property type="match status" value="1"/>
</dbReference>
<evidence type="ECO:0008006" key="3">
    <source>
        <dbReference type="Google" id="ProtNLM"/>
    </source>
</evidence>
<organism evidence="1 2">
    <name type="scientific">Seminavis robusta</name>
    <dbReference type="NCBI Taxonomy" id="568900"/>
    <lineage>
        <taxon>Eukaryota</taxon>
        <taxon>Sar</taxon>
        <taxon>Stramenopiles</taxon>
        <taxon>Ochrophyta</taxon>
        <taxon>Bacillariophyta</taxon>
        <taxon>Bacillariophyceae</taxon>
        <taxon>Bacillariophycidae</taxon>
        <taxon>Naviculales</taxon>
        <taxon>Naviculaceae</taxon>
        <taxon>Seminavis</taxon>
    </lineage>
</organism>
<dbReference type="EMBL" id="CAICTM010001909">
    <property type="protein sequence ID" value="CAB9526918.1"/>
    <property type="molecule type" value="Genomic_DNA"/>
</dbReference>
<dbReference type="AlphaFoldDB" id="A0A9N8HY12"/>
<gene>
    <name evidence="1" type="ORF">SEMRO_1911_G304920.1</name>
</gene>
<dbReference type="Proteomes" id="UP001153069">
    <property type="component" value="Unassembled WGS sequence"/>
</dbReference>
<dbReference type="PANTHER" id="PTHR42254">
    <property type="entry name" value="METALLOPHOS DOMAIN-CONTAINING PROTEIN"/>
    <property type="match status" value="1"/>
</dbReference>
<evidence type="ECO:0000313" key="1">
    <source>
        <dbReference type="EMBL" id="CAB9526918.1"/>
    </source>
</evidence>
<sequence>GSDLYVIRQLLDFKRRYPDRVHLIMGNRDINKMRIHQEMGRDDNLPPHDGVYWLRNHVQSTNAGDESDIVPSQTSASERLQFLLGRTMGSPNAFESRRLELQRERQFAQDNDDNTTISDRDVVQSYRESCHPVTGEMGNYLANATLAFSLGELFVVHGALPLTNPVLQQQIMKEEAESSHNQQSADCWKDLSFAMPWTSESGSQEASPSSSITTAKKAIHDWVDALNQFARESIDAWQQEADNDPPEKGSVWATNGEYSNKFPAYKLTQYGMGWTPDGKRNPTVVYSSWAVDGMPLRFVPDSNNQEDLLFARLVREFFRQSNIKLILSGHQPQGDMPLPIRIFEESQSTSRDHSSGSDNDEQRLPVLGWVLCCDTSYSGDTNWVNQDRQNLGRGRGPGFRGDVAVAETLVTIDSEGRLQDVRWHGVLCDGTAYETENLLESSSCAPSVGYLADGDWLPDQDGTPHETPWWAKAHLADGSILLSTAKGYDVSNYMAKPHESHVTTE</sequence>
<dbReference type="PANTHER" id="PTHR42254:SF1">
    <property type="entry name" value="CALCINEURIN-LIKE PHOSPHOESTERASE DOMAIN-CONTAINING PROTEIN"/>
    <property type="match status" value="1"/>
</dbReference>
<proteinExistence type="predicted"/>
<reference evidence="1" key="1">
    <citation type="submission" date="2020-06" db="EMBL/GenBank/DDBJ databases">
        <authorList>
            <consortium name="Plant Systems Biology data submission"/>
        </authorList>
    </citation>
    <scope>NUCLEOTIDE SEQUENCE</scope>
    <source>
        <strain evidence="1">D6</strain>
    </source>
</reference>
<protein>
    <recommendedName>
        <fullName evidence="3">Calcineurin-like phosphoesterase domain-containing protein</fullName>
    </recommendedName>
</protein>
<comment type="caution">
    <text evidence="1">The sequence shown here is derived from an EMBL/GenBank/DDBJ whole genome shotgun (WGS) entry which is preliminary data.</text>
</comment>
<accession>A0A9N8HY12</accession>
<dbReference type="OrthoDB" id="426586at2759"/>
<dbReference type="InterPro" id="IPR029052">
    <property type="entry name" value="Metallo-depent_PP-like"/>
</dbReference>